<evidence type="ECO:0000313" key="2">
    <source>
        <dbReference type="EMBL" id="PFH56050.1"/>
    </source>
</evidence>
<proteinExistence type="predicted"/>
<accession>A0A2A9P5A0</accession>
<evidence type="ECO:0000313" key="3">
    <source>
        <dbReference type="Proteomes" id="UP000037136"/>
    </source>
</evidence>
<reference evidence="2 3" key="2">
    <citation type="journal article" date="2017" name="Sci. Rep.">
        <title>Ant-infecting Ophiocordyceps genomes reveal a high diversity of potential behavioral manipulation genes and a possible major role for enterotoxins.</title>
        <authorList>
            <person name="de Bekker C."/>
            <person name="Ohm R.A."/>
            <person name="Evans H.C."/>
            <person name="Brachmann A."/>
            <person name="Hughes D.P."/>
        </authorList>
    </citation>
    <scope>NUCLEOTIDE SEQUENCE [LARGE SCALE GENOMIC DNA]</scope>
    <source>
        <strain evidence="2 3">SC16a</strain>
    </source>
</reference>
<organism evidence="2 3">
    <name type="scientific">Ophiocordyceps unilateralis</name>
    <name type="common">Zombie-ant fungus</name>
    <name type="synonym">Torrubia unilateralis</name>
    <dbReference type="NCBI Taxonomy" id="268505"/>
    <lineage>
        <taxon>Eukaryota</taxon>
        <taxon>Fungi</taxon>
        <taxon>Dikarya</taxon>
        <taxon>Ascomycota</taxon>
        <taxon>Pezizomycotina</taxon>
        <taxon>Sordariomycetes</taxon>
        <taxon>Hypocreomycetidae</taxon>
        <taxon>Hypocreales</taxon>
        <taxon>Ophiocordycipitaceae</taxon>
        <taxon>Ophiocordyceps</taxon>
    </lineage>
</organism>
<feature type="region of interest" description="Disordered" evidence="1">
    <location>
        <begin position="1"/>
        <end position="93"/>
    </location>
</feature>
<keyword evidence="3" id="KW-1185">Reference proteome</keyword>
<reference evidence="2 3" key="1">
    <citation type="journal article" date="2015" name="BMC Genomics">
        <title>Gene expression during zombie ant biting behavior reflects the complexity underlying fungal parasitic behavioral manipulation.</title>
        <authorList>
            <person name="de Bekker C."/>
            <person name="Ohm R.A."/>
            <person name="Loreto R.G."/>
            <person name="Sebastian A."/>
            <person name="Albert I."/>
            <person name="Merrow M."/>
            <person name="Brachmann A."/>
            <person name="Hughes D.P."/>
        </authorList>
    </citation>
    <scope>NUCLEOTIDE SEQUENCE [LARGE SCALE GENOMIC DNA]</scope>
    <source>
        <strain evidence="2 3">SC16a</strain>
    </source>
</reference>
<gene>
    <name evidence="2" type="ORF">XA68_17137</name>
</gene>
<protein>
    <submittedName>
        <fullName evidence="2">Uncharacterized protein</fullName>
    </submittedName>
</protein>
<evidence type="ECO:0000256" key="1">
    <source>
        <dbReference type="SAM" id="MobiDB-lite"/>
    </source>
</evidence>
<sequence length="93" mass="9789">MMNGSKPVEGQKPPLASEASSNGSGSLVAKKRKKDVKPIITTDAGAEQGPGERMALSADAAQSRWPRGSATRTRQLPRGGRAWMDQTARCPVG</sequence>
<name>A0A2A9P5A0_OPHUN</name>
<dbReference type="Proteomes" id="UP000037136">
    <property type="component" value="Unassembled WGS sequence"/>
</dbReference>
<dbReference type="AlphaFoldDB" id="A0A2A9P5A0"/>
<dbReference type="EMBL" id="LAZP02000676">
    <property type="protein sequence ID" value="PFH56050.1"/>
    <property type="molecule type" value="Genomic_DNA"/>
</dbReference>
<comment type="caution">
    <text evidence="2">The sequence shown here is derived from an EMBL/GenBank/DDBJ whole genome shotgun (WGS) entry which is preliminary data.</text>
</comment>
<dbReference type="OrthoDB" id="4778315at2759"/>